<evidence type="ECO:0000313" key="3">
    <source>
        <dbReference type="Proteomes" id="UP001600109"/>
    </source>
</evidence>
<organism evidence="2 3">
    <name type="scientific">Flavobacterium xylosi</name>
    <dbReference type="NCBI Taxonomy" id="3230415"/>
    <lineage>
        <taxon>Bacteria</taxon>
        <taxon>Pseudomonadati</taxon>
        <taxon>Bacteroidota</taxon>
        <taxon>Flavobacteriia</taxon>
        <taxon>Flavobacteriales</taxon>
        <taxon>Flavobacteriaceae</taxon>
        <taxon>Flavobacterium</taxon>
    </lineage>
</organism>
<proteinExistence type="predicted"/>
<feature type="domain" description="N-acetyltransferase" evidence="1">
    <location>
        <begin position="1"/>
        <end position="145"/>
    </location>
</feature>
<reference evidence="2 3" key="1">
    <citation type="submission" date="2024-06" db="EMBL/GenBank/DDBJ databases">
        <title>Flavobacterium spp. isolated from glacier.</title>
        <authorList>
            <person name="Han D."/>
        </authorList>
    </citation>
    <scope>NUCLEOTIDE SEQUENCE [LARGE SCALE GENOMIC DNA]</scope>
    <source>
        <strain evidence="2 3">LS2P90</strain>
    </source>
</reference>
<protein>
    <submittedName>
        <fullName evidence="2">GNAT family N-acetyltransferase</fullName>
    </submittedName>
</protein>
<sequence length="145" mass="16864">MQNIKEITAKETFSVRHPVLRAGKPKETCHFDGDNFESTVHFGLFLEQELKGVISLFKNITDLFAENIQYQIKGMAVLENYRKKGLIEALILHCEKYCITRNANLIWFNARKDAVGFYQKMAYQKKGMPFEIENIGEHVVMFKNL</sequence>
<dbReference type="SUPFAM" id="SSF55729">
    <property type="entry name" value="Acyl-CoA N-acyltransferases (Nat)"/>
    <property type="match status" value="1"/>
</dbReference>
<dbReference type="PROSITE" id="PS51186">
    <property type="entry name" value="GNAT"/>
    <property type="match status" value="1"/>
</dbReference>
<dbReference type="Gene3D" id="3.40.630.30">
    <property type="match status" value="1"/>
</dbReference>
<name>A0ABW6HSH6_9FLAO</name>
<comment type="caution">
    <text evidence="2">The sequence shown here is derived from an EMBL/GenBank/DDBJ whole genome shotgun (WGS) entry which is preliminary data.</text>
</comment>
<keyword evidence="3" id="KW-1185">Reference proteome</keyword>
<dbReference type="EMBL" id="JBHZPZ010000002">
    <property type="protein sequence ID" value="MFE3866899.1"/>
    <property type="molecule type" value="Genomic_DNA"/>
</dbReference>
<gene>
    <name evidence="2" type="ORF">ACFX5E_02280</name>
</gene>
<dbReference type="InterPro" id="IPR000182">
    <property type="entry name" value="GNAT_dom"/>
</dbReference>
<dbReference type="CDD" id="cd04301">
    <property type="entry name" value="NAT_SF"/>
    <property type="match status" value="1"/>
</dbReference>
<accession>A0ABW6HSH6</accession>
<evidence type="ECO:0000313" key="2">
    <source>
        <dbReference type="EMBL" id="MFE3866899.1"/>
    </source>
</evidence>
<dbReference type="RefSeq" id="WP_379853547.1">
    <property type="nucleotide sequence ID" value="NZ_JBHZPZ010000002.1"/>
</dbReference>
<evidence type="ECO:0000259" key="1">
    <source>
        <dbReference type="PROSITE" id="PS51186"/>
    </source>
</evidence>
<dbReference type="Proteomes" id="UP001600109">
    <property type="component" value="Unassembled WGS sequence"/>
</dbReference>
<dbReference type="Pfam" id="PF00583">
    <property type="entry name" value="Acetyltransf_1"/>
    <property type="match status" value="1"/>
</dbReference>
<dbReference type="InterPro" id="IPR016181">
    <property type="entry name" value="Acyl_CoA_acyltransferase"/>
</dbReference>